<proteinExistence type="predicted"/>
<protein>
    <submittedName>
        <fullName evidence="2">Uncharacterized protein</fullName>
    </submittedName>
</protein>
<reference evidence="2 3" key="1">
    <citation type="journal article" date="2023" name="Life. Sci Alliance">
        <title>Evolutionary insights into 3D genome organization and epigenetic landscape of Vigna mungo.</title>
        <authorList>
            <person name="Junaid A."/>
            <person name="Singh B."/>
            <person name="Bhatia S."/>
        </authorList>
    </citation>
    <scope>NUCLEOTIDE SEQUENCE [LARGE SCALE GENOMIC DNA]</scope>
    <source>
        <strain evidence="2">Urdbean</strain>
    </source>
</reference>
<dbReference type="EMBL" id="CP144694">
    <property type="protein sequence ID" value="WVZ04419.1"/>
    <property type="molecule type" value="Genomic_DNA"/>
</dbReference>
<feature type="transmembrane region" description="Helical" evidence="1">
    <location>
        <begin position="12"/>
        <end position="31"/>
    </location>
</feature>
<evidence type="ECO:0000313" key="2">
    <source>
        <dbReference type="EMBL" id="WVZ04419.1"/>
    </source>
</evidence>
<dbReference type="Proteomes" id="UP001374535">
    <property type="component" value="Chromosome 7"/>
</dbReference>
<keyword evidence="1" id="KW-0472">Membrane</keyword>
<evidence type="ECO:0000313" key="3">
    <source>
        <dbReference type="Proteomes" id="UP001374535"/>
    </source>
</evidence>
<dbReference type="AlphaFoldDB" id="A0AAQ3RQU6"/>
<accession>A0AAQ3RQU6</accession>
<keyword evidence="1" id="KW-1133">Transmembrane helix</keyword>
<keyword evidence="1" id="KW-0812">Transmembrane</keyword>
<keyword evidence="3" id="KW-1185">Reference proteome</keyword>
<name>A0AAQ3RQU6_VIGMU</name>
<gene>
    <name evidence="2" type="ORF">V8G54_025225</name>
</gene>
<sequence length="131" mass="15163">MVVELLSLVTNWGMFCFDLPPFSFFFSFVVFGGNKGKFADMFLCRVWNGMLLTTMNYDGWPQVQPLSLSAMKMKSEVVSCLIFLNAEGTFGFSPLTSPYVLDFVKGFHFFSYIFQRLLCYQQHYFNATVDR</sequence>
<evidence type="ECO:0000256" key="1">
    <source>
        <dbReference type="SAM" id="Phobius"/>
    </source>
</evidence>
<organism evidence="2 3">
    <name type="scientific">Vigna mungo</name>
    <name type="common">Black gram</name>
    <name type="synonym">Phaseolus mungo</name>
    <dbReference type="NCBI Taxonomy" id="3915"/>
    <lineage>
        <taxon>Eukaryota</taxon>
        <taxon>Viridiplantae</taxon>
        <taxon>Streptophyta</taxon>
        <taxon>Embryophyta</taxon>
        <taxon>Tracheophyta</taxon>
        <taxon>Spermatophyta</taxon>
        <taxon>Magnoliopsida</taxon>
        <taxon>eudicotyledons</taxon>
        <taxon>Gunneridae</taxon>
        <taxon>Pentapetalae</taxon>
        <taxon>rosids</taxon>
        <taxon>fabids</taxon>
        <taxon>Fabales</taxon>
        <taxon>Fabaceae</taxon>
        <taxon>Papilionoideae</taxon>
        <taxon>50 kb inversion clade</taxon>
        <taxon>NPAAA clade</taxon>
        <taxon>indigoferoid/millettioid clade</taxon>
        <taxon>Phaseoleae</taxon>
        <taxon>Vigna</taxon>
    </lineage>
</organism>